<dbReference type="PANTHER" id="PTHR34219:SF3">
    <property type="entry name" value="BLL7967 PROTEIN"/>
    <property type="match status" value="1"/>
</dbReference>
<dbReference type="RefSeq" id="WP_055037215.1">
    <property type="nucleotide sequence ID" value="NZ_AP014854.2"/>
</dbReference>
<dbReference type="Pfam" id="PF03929">
    <property type="entry name" value="PepSY_TM"/>
    <property type="match status" value="1"/>
</dbReference>
<dbReference type="PATRIC" id="fig|1079.6.peg.1709"/>
<name>A0A182D6X8_BLAVI</name>
<organism evidence="2">
    <name type="scientific">Blastochloris viridis</name>
    <name type="common">Rhodopseudomonas viridis</name>
    <dbReference type="NCBI Taxonomy" id="1079"/>
    <lineage>
        <taxon>Bacteria</taxon>
        <taxon>Pseudomonadati</taxon>
        <taxon>Pseudomonadota</taxon>
        <taxon>Alphaproteobacteria</taxon>
        <taxon>Hyphomicrobiales</taxon>
        <taxon>Blastochloridaceae</taxon>
        <taxon>Blastochloris</taxon>
    </lineage>
</organism>
<dbReference type="InterPro" id="IPR005625">
    <property type="entry name" value="PepSY-ass_TM"/>
</dbReference>
<accession>A0A182D6X8</accession>
<keyword evidence="1" id="KW-0472">Membrane</keyword>
<evidence type="ECO:0000313" key="2">
    <source>
        <dbReference type="EMBL" id="BAS00692.1"/>
    </source>
</evidence>
<feature type="transmembrane region" description="Helical" evidence="1">
    <location>
        <begin position="162"/>
        <end position="187"/>
    </location>
</feature>
<keyword evidence="1" id="KW-0812">Transmembrane</keyword>
<evidence type="ECO:0000256" key="1">
    <source>
        <dbReference type="SAM" id="Phobius"/>
    </source>
</evidence>
<gene>
    <name evidence="2" type="ORF">BV133_3098</name>
</gene>
<proteinExistence type="predicted"/>
<dbReference type="KEGG" id="bvr:BVIR_1648"/>
<dbReference type="PANTHER" id="PTHR34219">
    <property type="entry name" value="IRON-REGULATED INNER MEMBRANE PROTEIN-RELATED"/>
    <property type="match status" value="1"/>
</dbReference>
<reference evidence="2" key="1">
    <citation type="journal article" date="2015" name="Genome Announc.">
        <title>Complete Genome Sequence of the Bacteriochlorophyll b-Producing Photosynthetic Bacterium Blastochloris viridis.</title>
        <authorList>
            <person name="Tsukatani Y."/>
            <person name="Hirose Y."/>
            <person name="Harada J."/>
            <person name="Misawa N."/>
            <person name="Mori K."/>
            <person name="Inoue K."/>
            <person name="Tamiaki H."/>
        </authorList>
    </citation>
    <scope>NUCLEOTIDE SEQUENCE [LARGE SCALE GENOMIC DNA]</scope>
    <source>
        <strain evidence="2">DSM 133</strain>
    </source>
</reference>
<feature type="transmembrane region" description="Helical" evidence="1">
    <location>
        <begin position="128"/>
        <end position="150"/>
    </location>
</feature>
<dbReference type="OrthoDB" id="8016652at2"/>
<feature type="transmembrane region" description="Helical" evidence="1">
    <location>
        <begin position="12"/>
        <end position="31"/>
    </location>
</feature>
<dbReference type="AlphaFoldDB" id="A0A182D6X8"/>
<feature type="transmembrane region" description="Helical" evidence="1">
    <location>
        <begin position="270"/>
        <end position="291"/>
    </location>
</feature>
<protein>
    <submittedName>
        <fullName evidence="2">Uncharacterized iron-regulated membrane protein</fullName>
    </submittedName>
</protein>
<dbReference type="EMBL" id="AP014854">
    <property type="protein sequence ID" value="BAS00692.1"/>
    <property type="molecule type" value="Genomic_DNA"/>
</dbReference>
<keyword evidence="1" id="KW-1133">Transmembrane helix</keyword>
<sequence length="309" mass="33019">MNKNLLLRLHRWTTLIFALPLVLILITGLILSVEPMASRSAIQPGAVTLDKVEQILAKHDPDGRAGSLMISPLDGTLTLMSGGPGGPGARTVVDLASGEKADSAASNWSGVFMTSRILHEHFVFDLRWMVTVSTIAMLVLIAIGLLMGLPRLRNTLAGWHKGIAWFLLPLVILSPLTGLLIALGISFAGAPQAARAPAPALREAVRMVAAEHDLSAVTWIRSRGGQLMARVNDGTSPTVYAVTRDAVTPLPANWPRLIHEGTFGGSIGSIVNVVTSFALIGLLCTGLLIWAKRKLRKPQRPRRPTAANA</sequence>